<evidence type="ECO:0008006" key="2">
    <source>
        <dbReference type="Google" id="ProtNLM"/>
    </source>
</evidence>
<proteinExistence type="predicted"/>
<dbReference type="AlphaFoldDB" id="A0A6U6GF66"/>
<name>A0A6U6GF66_9DINO</name>
<dbReference type="EMBL" id="HBGW01002881">
    <property type="protein sequence ID" value="CAD9488494.1"/>
    <property type="molecule type" value="Transcribed_RNA"/>
</dbReference>
<gene>
    <name evidence="1" type="ORF">BRAN1462_LOCUS1881</name>
</gene>
<reference evidence="1" key="1">
    <citation type="submission" date="2021-01" db="EMBL/GenBank/DDBJ databases">
        <authorList>
            <person name="Corre E."/>
            <person name="Pelletier E."/>
            <person name="Niang G."/>
            <person name="Scheremetjew M."/>
            <person name="Finn R."/>
            <person name="Kale V."/>
            <person name="Holt S."/>
            <person name="Cochrane G."/>
            <person name="Meng A."/>
            <person name="Brown T."/>
            <person name="Cohen L."/>
        </authorList>
    </citation>
    <scope>NUCLEOTIDE SEQUENCE</scope>
    <source>
        <strain evidence="1">RCC3387</strain>
    </source>
</reference>
<protein>
    <recommendedName>
        <fullName evidence="2">Ubiquitin-like domain-containing protein</fullName>
    </recommendedName>
</protein>
<sequence>MFAPPTIYSSKGAPTFEVEVRTVSGSSQRIPADEQMTFGEFVVAASQAFALPPFRLRFALDDIALLDGVHQASLLEVGIVPGRIVTMAVLSSGWYWADMSGEPLWVRNFKAKTTYSWRNYYDLSDLMPKGNCVKDTGSGVVYVDACAEFPATAEAVLQFLLGSEDTHEPVLLPEDAMDPEPGWESVPWRDIAALVPLTGGLADAWDHHVRRDVGWAAAARALACAGPDAGDAELEAFHRACRFYTLEGVHPDAQDYFEANDECHRRCLIICANQRKRTLAFSFMFEFVD</sequence>
<evidence type="ECO:0000313" key="1">
    <source>
        <dbReference type="EMBL" id="CAD9488494.1"/>
    </source>
</evidence>
<organism evidence="1">
    <name type="scientific">Zooxanthella nutricula</name>
    <dbReference type="NCBI Taxonomy" id="1333877"/>
    <lineage>
        <taxon>Eukaryota</taxon>
        <taxon>Sar</taxon>
        <taxon>Alveolata</taxon>
        <taxon>Dinophyceae</taxon>
        <taxon>Peridiniales</taxon>
        <taxon>Peridiniales incertae sedis</taxon>
        <taxon>Zooxanthella</taxon>
    </lineage>
</organism>
<accession>A0A6U6GF66</accession>